<dbReference type="GO" id="GO:0047617">
    <property type="term" value="F:fatty acyl-CoA hydrolase activity"/>
    <property type="evidence" value="ECO:0007669"/>
    <property type="project" value="TreeGrafter"/>
</dbReference>
<dbReference type="PANTHER" id="PTHR10824">
    <property type="entry name" value="ACYL-COENZYME A THIOESTERASE-RELATED"/>
    <property type="match status" value="1"/>
</dbReference>
<evidence type="ECO:0000259" key="3">
    <source>
        <dbReference type="Pfam" id="PF04775"/>
    </source>
</evidence>
<dbReference type="InterPro" id="IPR006862">
    <property type="entry name" value="Thio_Ohase/aa_AcTrfase"/>
</dbReference>
<feature type="active site" description="Charge relay system" evidence="2">
    <location>
        <position position="339"/>
    </location>
</feature>
<evidence type="ECO:0000259" key="4">
    <source>
        <dbReference type="Pfam" id="PF08840"/>
    </source>
</evidence>
<dbReference type="Gene3D" id="2.60.40.2240">
    <property type="entry name" value="Acyl-CoA thioester hydrolase/BAAT N-terminal domain"/>
    <property type="match status" value="1"/>
</dbReference>
<accession>H3SPJ3</accession>
<dbReference type="Gene3D" id="3.40.50.1820">
    <property type="entry name" value="alpha/beta hydrolase"/>
    <property type="match status" value="1"/>
</dbReference>
<dbReference type="GO" id="GO:0006637">
    <property type="term" value="P:acyl-CoA metabolic process"/>
    <property type="evidence" value="ECO:0007669"/>
    <property type="project" value="InterPro"/>
</dbReference>
<evidence type="ECO:0000256" key="1">
    <source>
        <dbReference type="ARBA" id="ARBA00006538"/>
    </source>
</evidence>
<dbReference type="Proteomes" id="UP000003900">
    <property type="component" value="Unassembled WGS sequence"/>
</dbReference>
<dbReference type="GO" id="GO:0006631">
    <property type="term" value="P:fatty acid metabolic process"/>
    <property type="evidence" value="ECO:0007669"/>
    <property type="project" value="TreeGrafter"/>
</dbReference>
<dbReference type="Pfam" id="PF08840">
    <property type="entry name" value="BAAT_C"/>
    <property type="match status" value="1"/>
</dbReference>
<reference evidence="5 6" key="1">
    <citation type="journal article" date="2012" name="J. Bacteriol.">
        <title>Genome Sequence of the Pattern-Forming Social Bacterium Paenibacillus dendritiformis C454 Chiral Morphotype.</title>
        <authorList>
            <person name="Sirota-Madi A."/>
            <person name="Olender T."/>
            <person name="Helman Y."/>
            <person name="Brainis I."/>
            <person name="Finkelshtein A."/>
            <person name="Roth D."/>
            <person name="Hagai E."/>
            <person name="Leshkowitz D."/>
            <person name="Brodsky L."/>
            <person name="Galatenko V."/>
            <person name="Nikolaev V."/>
            <person name="Gutnick D.L."/>
            <person name="Lancet D."/>
            <person name="Ben-Jacob E."/>
        </authorList>
    </citation>
    <scope>NUCLEOTIDE SEQUENCE [LARGE SCALE GENOMIC DNA]</scope>
    <source>
        <strain evidence="5 6">C454</strain>
    </source>
</reference>
<dbReference type="InterPro" id="IPR016662">
    <property type="entry name" value="Acyl-CoA_thioEstase_long-chain"/>
</dbReference>
<gene>
    <name evidence="5" type="ORF">PDENDC454_27518</name>
</gene>
<dbReference type="STRING" id="1131935.PDENDC454_27518"/>
<dbReference type="SUPFAM" id="SSF53474">
    <property type="entry name" value="alpha/beta-Hydrolases"/>
    <property type="match status" value="1"/>
</dbReference>
<evidence type="ECO:0000256" key="2">
    <source>
        <dbReference type="PIRSR" id="PIRSR016521-1"/>
    </source>
</evidence>
<feature type="domain" description="BAAT/Acyl-CoA thioester hydrolase C-terminal" evidence="4">
    <location>
        <begin position="203"/>
        <end position="411"/>
    </location>
</feature>
<dbReference type="PATRIC" id="fig|1131935.3.peg.5692"/>
<dbReference type="OrthoDB" id="8922993at2"/>
<dbReference type="EMBL" id="AHKH01000185">
    <property type="protein sequence ID" value="EHQ58994.1"/>
    <property type="molecule type" value="Genomic_DNA"/>
</dbReference>
<dbReference type="InterPro" id="IPR014940">
    <property type="entry name" value="BAAT_C"/>
</dbReference>
<proteinExistence type="inferred from homology"/>
<dbReference type="InterPro" id="IPR042490">
    <property type="entry name" value="Thio_Ohase/BAAT_N"/>
</dbReference>
<dbReference type="RefSeq" id="WP_006679968.1">
    <property type="nucleotide sequence ID" value="NZ_AHKH01000185.1"/>
</dbReference>
<dbReference type="PIRSF" id="PIRSF016521">
    <property type="entry name" value="Acyl-CoA_hydro"/>
    <property type="match status" value="1"/>
</dbReference>
<protein>
    <submittedName>
        <fullName evidence="5">BAAT/Acyl-CoA thioester hydrolase-like protein</fullName>
    </submittedName>
</protein>
<dbReference type="PANTHER" id="PTHR10824:SF4">
    <property type="entry name" value="ACYL-COENZYME A THIOESTERASE 1-LIKE"/>
    <property type="match status" value="1"/>
</dbReference>
<name>H3SPJ3_9BACL</name>
<evidence type="ECO:0000313" key="5">
    <source>
        <dbReference type="EMBL" id="EHQ58994.1"/>
    </source>
</evidence>
<sequence>MKPIIEVNRATNLADEPAYLHITGLKPGATYQLRASMLDDLGRLWQSAATFTACPDGCIDLRAAAPLTGTYEGQDAAGLFWSMHLAQQTDGLPFFMKMNSEPLTVTIVLEQDEAVLIQKQFDLSFRSNSVQETFVTDGFIGKYFAPGEAADLPAVLVVGGSGGGFQWSEQVAALLASRGYAAMAVAYFDYRGQYGLPTGLADIRLEQFKLAADWLKARNETDGRAIGVMGISKGAELALLLGSVFPDDIRAIVAFAPSLYVFQGIQIGVNVPTSSWSLGGTPVPFAVYPSDYEPREDFDKTLLRDLYIRALQDKEAIQYARIPLERMKCDLMLVTGDLDALGPTSEMAIETLQVLERERYPHQVTHLRYPKADHGFFIPGLPPLVLSKHAAARDIAMAERDAWWKVIRFLQT</sequence>
<dbReference type="AlphaFoldDB" id="H3SPJ3"/>
<feature type="active site" description="Charge relay system" evidence="2">
    <location>
        <position position="232"/>
    </location>
</feature>
<feature type="domain" description="Acyl-CoA thioester hydrolase/bile acid-CoA amino acid N-acetyltransferase" evidence="3">
    <location>
        <begin position="15"/>
        <end position="135"/>
    </location>
</feature>
<comment type="similarity">
    <text evidence="1">Belongs to the C/M/P thioester hydrolase family.</text>
</comment>
<dbReference type="Pfam" id="PF04775">
    <property type="entry name" value="Bile_Hydr_Trans"/>
    <property type="match status" value="1"/>
</dbReference>
<evidence type="ECO:0000313" key="6">
    <source>
        <dbReference type="Proteomes" id="UP000003900"/>
    </source>
</evidence>
<comment type="caution">
    <text evidence="5">The sequence shown here is derived from an EMBL/GenBank/DDBJ whole genome shotgun (WGS) entry which is preliminary data.</text>
</comment>
<feature type="active site" description="Charge relay system" evidence="2">
    <location>
        <position position="374"/>
    </location>
</feature>
<organism evidence="5 6">
    <name type="scientific">Paenibacillus dendritiformis C454</name>
    <dbReference type="NCBI Taxonomy" id="1131935"/>
    <lineage>
        <taxon>Bacteria</taxon>
        <taxon>Bacillati</taxon>
        <taxon>Bacillota</taxon>
        <taxon>Bacilli</taxon>
        <taxon>Bacillales</taxon>
        <taxon>Paenibacillaceae</taxon>
        <taxon>Paenibacillus</taxon>
    </lineage>
</organism>
<dbReference type="InterPro" id="IPR029058">
    <property type="entry name" value="AB_hydrolase_fold"/>
</dbReference>
<keyword evidence="5" id="KW-0378">Hydrolase</keyword>
<keyword evidence="6" id="KW-1185">Reference proteome</keyword>